<keyword evidence="5 7" id="KW-1133">Transmembrane helix</keyword>
<dbReference type="NCBIfam" id="TIGR00797">
    <property type="entry name" value="matE"/>
    <property type="match status" value="1"/>
</dbReference>
<keyword evidence="4 7" id="KW-0812">Transmembrane</keyword>
<name>A0A9D9IB85_9SPIO</name>
<gene>
    <name evidence="8" type="ORF">IAA72_06510</name>
</gene>
<keyword evidence="2" id="KW-0813">Transport</keyword>
<evidence type="ECO:0000313" key="8">
    <source>
        <dbReference type="EMBL" id="MBO8469418.1"/>
    </source>
</evidence>
<evidence type="ECO:0000256" key="6">
    <source>
        <dbReference type="ARBA" id="ARBA00023136"/>
    </source>
</evidence>
<evidence type="ECO:0000256" key="7">
    <source>
        <dbReference type="SAM" id="Phobius"/>
    </source>
</evidence>
<organism evidence="8 9">
    <name type="scientific">Candidatus Ornithospirochaeta stercoravium</name>
    <dbReference type="NCBI Taxonomy" id="2840897"/>
    <lineage>
        <taxon>Bacteria</taxon>
        <taxon>Pseudomonadati</taxon>
        <taxon>Spirochaetota</taxon>
        <taxon>Spirochaetia</taxon>
        <taxon>Spirochaetales</taxon>
        <taxon>Spirochaetaceae</taxon>
        <taxon>Spirochaetaceae incertae sedis</taxon>
        <taxon>Candidatus Ornithospirochaeta</taxon>
    </lineage>
</organism>
<evidence type="ECO:0000313" key="9">
    <source>
        <dbReference type="Proteomes" id="UP000810292"/>
    </source>
</evidence>
<reference evidence="8" key="1">
    <citation type="submission" date="2020-10" db="EMBL/GenBank/DDBJ databases">
        <authorList>
            <person name="Gilroy R."/>
        </authorList>
    </citation>
    <scope>NUCLEOTIDE SEQUENCE</scope>
    <source>
        <strain evidence="8">14700</strain>
    </source>
</reference>
<feature type="transmembrane region" description="Helical" evidence="7">
    <location>
        <begin position="288"/>
        <end position="310"/>
    </location>
</feature>
<dbReference type="Proteomes" id="UP000810292">
    <property type="component" value="Unassembled WGS sequence"/>
</dbReference>
<dbReference type="EMBL" id="JADIMF010000101">
    <property type="protein sequence ID" value="MBO8469418.1"/>
    <property type="molecule type" value="Genomic_DNA"/>
</dbReference>
<feature type="transmembrane region" description="Helical" evidence="7">
    <location>
        <begin position="199"/>
        <end position="219"/>
    </location>
</feature>
<dbReference type="PANTHER" id="PTHR43549">
    <property type="entry name" value="MULTIDRUG RESISTANCE PROTEIN YPNP-RELATED"/>
    <property type="match status" value="1"/>
</dbReference>
<feature type="transmembrane region" description="Helical" evidence="7">
    <location>
        <begin position="57"/>
        <end position="83"/>
    </location>
</feature>
<sequence length="455" mass="49460">MKAEITGSNSITEGVIWKQLLAFFFPILFGTFFQQLYNTADAIIVGQFLGKEALAAVGGGTGTAINLLIGFFTGLASGATVVISQHFGAKNEERVSQSIHTSMALALAAGVIITIIGYACTEPLLRLIGTPDDVLPLAITYMHIYFLGGIPIVIYNMGAAIFRAMGDSRTPFYFLLISCVTNIILDILFVGGIGMGVEGAAIATVISQIVSVVLIFWTLMRRKDSAKLQIRKIAFEGKLLKQMLMIGFPAGIQSIMYTISNLIIQASINGFGTDTAAAWAAWSKLDQIFWMFINAFGIAITTFVGQNYGAGKIDRAKKGVRTVLLMGAVSTFVIEAGYFAVGEFGLMLFTTDSEVLSIGVSMMRYIVPWYITYIAIELLSGAIRGAGKSLIPTLISVVGICVLRMIWIFVVPYINPTILGVLASYPFSWIVTSVLFIVYYFKGDIYNEKRKPRIA</sequence>
<dbReference type="GO" id="GO:0015297">
    <property type="term" value="F:antiporter activity"/>
    <property type="evidence" value="ECO:0007669"/>
    <property type="project" value="InterPro"/>
</dbReference>
<feature type="transmembrane region" description="Helical" evidence="7">
    <location>
        <begin position="104"/>
        <end position="124"/>
    </location>
</feature>
<feature type="transmembrane region" description="Helical" evidence="7">
    <location>
        <begin position="362"/>
        <end position="383"/>
    </location>
</feature>
<evidence type="ECO:0000256" key="4">
    <source>
        <dbReference type="ARBA" id="ARBA00022692"/>
    </source>
</evidence>
<feature type="transmembrane region" description="Helical" evidence="7">
    <location>
        <begin position="390"/>
        <end position="410"/>
    </location>
</feature>
<evidence type="ECO:0000256" key="2">
    <source>
        <dbReference type="ARBA" id="ARBA00022448"/>
    </source>
</evidence>
<dbReference type="InterPro" id="IPR002528">
    <property type="entry name" value="MATE_fam"/>
</dbReference>
<evidence type="ECO:0000256" key="1">
    <source>
        <dbReference type="ARBA" id="ARBA00004651"/>
    </source>
</evidence>
<dbReference type="InterPro" id="IPR052031">
    <property type="entry name" value="Membrane_Transporter-Flippase"/>
</dbReference>
<proteinExistence type="predicted"/>
<dbReference type="CDD" id="cd13138">
    <property type="entry name" value="MATE_yoeA_like"/>
    <property type="match status" value="1"/>
</dbReference>
<dbReference type="InterPro" id="IPR048279">
    <property type="entry name" value="MdtK-like"/>
</dbReference>
<feature type="transmembrane region" description="Helical" evidence="7">
    <location>
        <begin position="144"/>
        <end position="165"/>
    </location>
</feature>
<feature type="transmembrane region" description="Helical" evidence="7">
    <location>
        <begin position="172"/>
        <end position="193"/>
    </location>
</feature>
<evidence type="ECO:0000256" key="5">
    <source>
        <dbReference type="ARBA" id="ARBA00022989"/>
    </source>
</evidence>
<keyword evidence="3" id="KW-1003">Cell membrane</keyword>
<reference evidence="8" key="2">
    <citation type="journal article" date="2021" name="PeerJ">
        <title>Extensive microbial diversity within the chicken gut microbiome revealed by metagenomics and culture.</title>
        <authorList>
            <person name="Gilroy R."/>
            <person name="Ravi A."/>
            <person name="Getino M."/>
            <person name="Pursley I."/>
            <person name="Horton D.L."/>
            <person name="Alikhan N.F."/>
            <person name="Baker D."/>
            <person name="Gharbi K."/>
            <person name="Hall N."/>
            <person name="Watson M."/>
            <person name="Adriaenssens E.M."/>
            <person name="Foster-Nyarko E."/>
            <person name="Jarju S."/>
            <person name="Secka A."/>
            <person name="Antonio M."/>
            <person name="Oren A."/>
            <person name="Chaudhuri R.R."/>
            <person name="La Ragione R."/>
            <person name="Hildebrand F."/>
            <person name="Pallen M.J."/>
        </authorList>
    </citation>
    <scope>NUCLEOTIDE SEQUENCE</scope>
    <source>
        <strain evidence="8">14700</strain>
    </source>
</reference>
<comment type="subcellular location">
    <subcellularLocation>
        <location evidence="1">Cell membrane</location>
        <topology evidence="1">Multi-pass membrane protein</topology>
    </subcellularLocation>
</comment>
<dbReference type="AlphaFoldDB" id="A0A9D9IB85"/>
<comment type="caution">
    <text evidence="8">The sequence shown here is derived from an EMBL/GenBank/DDBJ whole genome shotgun (WGS) entry which is preliminary data.</text>
</comment>
<feature type="transmembrane region" description="Helical" evidence="7">
    <location>
        <begin position="20"/>
        <end position="37"/>
    </location>
</feature>
<evidence type="ECO:0000256" key="3">
    <source>
        <dbReference type="ARBA" id="ARBA00022475"/>
    </source>
</evidence>
<accession>A0A9D9IB85</accession>
<dbReference type="PIRSF" id="PIRSF006603">
    <property type="entry name" value="DinF"/>
    <property type="match status" value="1"/>
</dbReference>
<dbReference type="GO" id="GO:0005886">
    <property type="term" value="C:plasma membrane"/>
    <property type="evidence" value="ECO:0007669"/>
    <property type="project" value="UniProtKB-SubCell"/>
</dbReference>
<keyword evidence="6 7" id="KW-0472">Membrane</keyword>
<feature type="transmembrane region" description="Helical" evidence="7">
    <location>
        <begin position="322"/>
        <end position="342"/>
    </location>
</feature>
<dbReference type="Pfam" id="PF01554">
    <property type="entry name" value="MatE"/>
    <property type="match status" value="2"/>
</dbReference>
<protein>
    <submittedName>
        <fullName evidence="8">MATE family efflux transporter</fullName>
    </submittedName>
</protein>
<feature type="transmembrane region" description="Helical" evidence="7">
    <location>
        <begin position="422"/>
        <end position="441"/>
    </location>
</feature>
<feature type="transmembrane region" description="Helical" evidence="7">
    <location>
        <begin position="239"/>
        <end position="268"/>
    </location>
</feature>
<dbReference type="GO" id="GO:0042910">
    <property type="term" value="F:xenobiotic transmembrane transporter activity"/>
    <property type="evidence" value="ECO:0007669"/>
    <property type="project" value="InterPro"/>
</dbReference>
<dbReference type="PANTHER" id="PTHR43549:SF3">
    <property type="entry name" value="MULTIDRUG RESISTANCE PROTEIN YPNP-RELATED"/>
    <property type="match status" value="1"/>
</dbReference>